<organism evidence="4 5">
    <name type="scientific">Sulfuricella denitrificans (strain DSM 22764 / NBRC 105220 / skB26)</name>
    <dbReference type="NCBI Taxonomy" id="1163617"/>
    <lineage>
        <taxon>Bacteria</taxon>
        <taxon>Pseudomonadati</taxon>
        <taxon>Pseudomonadota</taxon>
        <taxon>Betaproteobacteria</taxon>
        <taxon>Nitrosomonadales</taxon>
        <taxon>Sulfuricellaceae</taxon>
        <taxon>Sulfuricella</taxon>
    </lineage>
</organism>
<dbReference type="InterPro" id="IPR036942">
    <property type="entry name" value="Beta-barrel_TonB_sf"/>
</dbReference>
<keyword evidence="2" id="KW-0472">Membrane</keyword>
<protein>
    <submittedName>
        <fullName evidence="4">Lipopolysaccharide biosynthesis protein</fullName>
    </submittedName>
</protein>
<dbReference type="HOGENOM" id="CLU_665527_0_0_4"/>
<dbReference type="Proteomes" id="UP000015559">
    <property type="component" value="Chromosome"/>
</dbReference>
<sequence length="413" mass="45382">MLLSIFSSGAVVAAEWSIEPSISLREEYNDNIRFTASPHPSVWQSRLTPSVKLSSATEVSEVSGSAQMSINQYAGDPQVENRNDLFFTLLTRFRSELNAWAMNASYKQDSTAEERNTTGVVQVRTQRSVLGLSPSWTRTLTERSSVKLDYNFQDVKYGQINLNDYTYQQVGGTLSYQLSERDQVTVSANYSALKYAPTSRLLTGVTIISIDPGIISLGSGTDASLNESSTRNIQVGATHQFSETLNGSLSVGRRSTVSSVNHTCTSCYTIVGTPISTFTSETSGSGSSFSATLEKTFDAATVSGFASRETNPSGSGLVETDRVGVSLNKSLTEKLTAAVDVASYHTKYISLASPSSRYYTFDPRLNWRFTEWWTLDAGYRYQRYESEAVANTTTSNAVYLNLAYNWPKMAVSR</sequence>
<dbReference type="Gene3D" id="2.40.170.20">
    <property type="entry name" value="TonB-dependent receptor, beta-barrel domain"/>
    <property type="match status" value="1"/>
</dbReference>
<dbReference type="GO" id="GO:0009279">
    <property type="term" value="C:cell outer membrane"/>
    <property type="evidence" value="ECO:0007669"/>
    <property type="project" value="UniProtKB-SubCell"/>
</dbReference>
<dbReference type="EMBL" id="AP013066">
    <property type="protein sequence ID" value="BAN35154.1"/>
    <property type="molecule type" value="Genomic_DNA"/>
</dbReference>
<dbReference type="KEGG" id="sdr:SCD_n01327"/>
<keyword evidence="5" id="KW-1185">Reference proteome</keyword>
<gene>
    <name evidence="4" type="ORF">SCD_n01327</name>
</gene>
<dbReference type="SUPFAM" id="SSF56935">
    <property type="entry name" value="Porins"/>
    <property type="match status" value="1"/>
</dbReference>
<evidence type="ECO:0000313" key="4">
    <source>
        <dbReference type="EMBL" id="BAN35154.1"/>
    </source>
</evidence>
<name>S6AKN3_SULDS</name>
<comment type="subcellular location">
    <subcellularLocation>
        <location evidence="1">Cell outer membrane</location>
    </subcellularLocation>
</comment>
<accession>S6AKN3</accession>
<dbReference type="eggNOG" id="COG5338">
    <property type="taxonomic scope" value="Bacteria"/>
</dbReference>
<evidence type="ECO:0000256" key="2">
    <source>
        <dbReference type="ARBA" id="ARBA00023136"/>
    </source>
</evidence>
<dbReference type="AlphaFoldDB" id="S6AKN3"/>
<evidence type="ECO:0000256" key="1">
    <source>
        <dbReference type="ARBA" id="ARBA00004442"/>
    </source>
</evidence>
<evidence type="ECO:0000313" key="5">
    <source>
        <dbReference type="Proteomes" id="UP000015559"/>
    </source>
</evidence>
<keyword evidence="3" id="KW-0998">Cell outer membrane</keyword>
<dbReference type="STRING" id="1163617.SCD_n01327"/>
<proteinExistence type="predicted"/>
<reference evidence="4 5" key="1">
    <citation type="journal article" date="2012" name="Appl. Environ. Microbiol.">
        <title>Draft genome sequence of a psychrotolerant sulfur-oxidizing bacterium, Sulfuricella denitrificans skB26, and proteomic insights into cold adaptation.</title>
        <authorList>
            <person name="Watanabe T."/>
            <person name="Kojima H."/>
            <person name="Fukui M."/>
        </authorList>
    </citation>
    <scope>NUCLEOTIDE SEQUENCE [LARGE SCALE GENOMIC DNA]</scope>
    <source>
        <strain evidence="5">skB26</strain>
    </source>
</reference>
<evidence type="ECO:0000256" key="3">
    <source>
        <dbReference type="ARBA" id="ARBA00023237"/>
    </source>
</evidence>